<dbReference type="PROSITE" id="PS00903">
    <property type="entry name" value="CYT_DCMP_DEAMINASES_1"/>
    <property type="match status" value="1"/>
</dbReference>
<dbReference type="Gene3D" id="3.40.140.10">
    <property type="entry name" value="Cytidine Deaminase, domain 2"/>
    <property type="match status" value="1"/>
</dbReference>
<sequence length="134" mass="14584">MTAEQEDRLVRAAWEARRHAYAPYSRFAVGAAVMADDGQVFSGCNVENAVYGATLCAERVAVGQAVASGRRRLVAVAVVAETSSPTTPCGTCRQVLTEFAQDMPVVIDNGRQRWHFRLAELLPQAFGRSQLDGR</sequence>
<evidence type="ECO:0000256" key="7">
    <source>
        <dbReference type="ARBA" id="ARBA00022801"/>
    </source>
</evidence>
<evidence type="ECO:0000256" key="5">
    <source>
        <dbReference type="ARBA" id="ARBA00018266"/>
    </source>
</evidence>
<dbReference type="CDD" id="cd01283">
    <property type="entry name" value="cytidine_deaminase"/>
    <property type="match status" value="1"/>
</dbReference>
<dbReference type="GO" id="GO:0004126">
    <property type="term" value="F:cytidine deaminase activity"/>
    <property type="evidence" value="ECO:0007669"/>
    <property type="project" value="UniProtKB-EC"/>
</dbReference>
<dbReference type="PANTHER" id="PTHR11644:SF2">
    <property type="entry name" value="CYTIDINE DEAMINASE"/>
    <property type="match status" value="1"/>
</dbReference>
<dbReference type="InterPro" id="IPR016193">
    <property type="entry name" value="Cytidine_deaminase-like"/>
</dbReference>
<comment type="catalytic activity">
    <reaction evidence="11 12">
        <text>cytidine + H2O + H(+) = uridine + NH4(+)</text>
        <dbReference type="Rhea" id="RHEA:16069"/>
        <dbReference type="ChEBI" id="CHEBI:15377"/>
        <dbReference type="ChEBI" id="CHEBI:15378"/>
        <dbReference type="ChEBI" id="CHEBI:16704"/>
        <dbReference type="ChEBI" id="CHEBI:17562"/>
        <dbReference type="ChEBI" id="CHEBI:28938"/>
        <dbReference type="EC" id="3.5.4.5"/>
    </reaction>
</comment>
<evidence type="ECO:0000259" key="13">
    <source>
        <dbReference type="PROSITE" id="PS51747"/>
    </source>
</evidence>
<accession>A0ABZ1BT30</accession>
<evidence type="ECO:0000256" key="8">
    <source>
        <dbReference type="ARBA" id="ARBA00022833"/>
    </source>
</evidence>
<name>A0ABZ1BT30_9FIRM</name>
<dbReference type="SUPFAM" id="SSF53927">
    <property type="entry name" value="Cytidine deaminase-like"/>
    <property type="match status" value="1"/>
</dbReference>
<dbReference type="Proteomes" id="UP001333102">
    <property type="component" value="Chromosome"/>
</dbReference>
<dbReference type="PROSITE" id="PS51747">
    <property type="entry name" value="CYT_DCMP_DEAMINASES_2"/>
    <property type="match status" value="1"/>
</dbReference>
<comment type="catalytic activity">
    <reaction evidence="10 12">
        <text>2'-deoxycytidine + H2O + H(+) = 2'-deoxyuridine + NH4(+)</text>
        <dbReference type="Rhea" id="RHEA:13433"/>
        <dbReference type="ChEBI" id="CHEBI:15377"/>
        <dbReference type="ChEBI" id="CHEBI:15378"/>
        <dbReference type="ChEBI" id="CHEBI:15698"/>
        <dbReference type="ChEBI" id="CHEBI:16450"/>
        <dbReference type="ChEBI" id="CHEBI:28938"/>
        <dbReference type="EC" id="3.5.4.5"/>
    </reaction>
</comment>
<proteinExistence type="inferred from homology"/>
<evidence type="ECO:0000256" key="2">
    <source>
        <dbReference type="ARBA" id="ARBA00003949"/>
    </source>
</evidence>
<organism evidence="14 15">
    <name type="scientific">Geochorda subterranea</name>
    <dbReference type="NCBI Taxonomy" id="3109564"/>
    <lineage>
        <taxon>Bacteria</taxon>
        <taxon>Bacillati</taxon>
        <taxon>Bacillota</taxon>
        <taxon>Limnochordia</taxon>
        <taxon>Limnochordales</taxon>
        <taxon>Geochordaceae</taxon>
        <taxon>Geochorda</taxon>
    </lineage>
</organism>
<keyword evidence="15" id="KW-1185">Reference proteome</keyword>
<evidence type="ECO:0000256" key="3">
    <source>
        <dbReference type="ARBA" id="ARBA00006576"/>
    </source>
</evidence>
<comment type="similarity">
    <text evidence="3 12">Belongs to the cytidine and deoxycytidylate deaminase family.</text>
</comment>
<dbReference type="InterPro" id="IPR050202">
    <property type="entry name" value="Cyt/Deoxycyt_deaminase"/>
</dbReference>
<dbReference type="NCBIfam" id="TIGR01354">
    <property type="entry name" value="cyt_deam_tetra"/>
    <property type="match status" value="1"/>
</dbReference>
<evidence type="ECO:0000313" key="15">
    <source>
        <dbReference type="Proteomes" id="UP001333102"/>
    </source>
</evidence>
<evidence type="ECO:0000256" key="12">
    <source>
        <dbReference type="RuleBase" id="RU364006"/>
    </source>
</evidence>
<feature type="domain" description="CMP/dCMP-type deaminase" evidence="13">
    <location>
        <begin position="4"/>
        <end position="129"/>
    </location>
</feature>
<comment type="function">
    <text evidence="2 12">This enzyme scavenges exogenous and endogenous cytidine and 2'-deoxycytidine for UMP synthesis.</text>
</comment>
<evidence type="ECO:0000313" key="14">
    <source>
        <dbReference type="EMBL" id="WRP15947.1"/>
    </source>
</evidence>
<dbReference type="InterPro" id="IPR002125">
    <property type="entry name" value="CMP_dCMP_dom"/>
</dbReference>
<dbReference type="EC" id="3.5.4.5" evidence="4 12"/>
<dbReference type="NCBIfam" id="NF004064">
    <property type="entry name" value="PRK05578.1"/>
    <property type="match status" value="1"/>
</dbReference>
<evidence type="ECO:0000256" key="6">
    <source>
        <dbReference type="ARBA" id="ARBA00022723"/>
    </source>
</evidence>
<evidence type="ECO:0000256" key="4">
    <source>
        <dbReference type="ARBA" id="ARBA00012783"/>
    </source>
</evidence>
<evidence type="ECO:0000256" key="1">
    <source>
        <dbReference type="ARBA" id="ARBA00001947"/>
    </source>
</evidence>
<protein>
    <recommendedName>
        <fullName evidence="5 12">Cytidine deaminase</fullName>
        <ecNumber evidence="4 12">3.5.4.5</ecNumber>
    </recommendedName>
    <alternativeName>
        <fullName evidence="9 12">Cytidine aminohydrolase</fullName>
    </alternativeName>
</protein>
<dbReference type="Pfam" id="PF00383">
    <property type="entry name" value="dCMP_cyt_deam_1"/>
    <property type="match status" value="1"/>
</dbReference>
<dbReference type="PANTHER" id="PTHR11644">
    <property type="entry name" value="CYTIDINE DEAMINASE"/>
    <property type="match status" value="1"/>
</dbReference>
<comment type="cofactor">
    <cofactor evidence="1 12">
        <name>Zn(2+)</name>
        <dbReference type="ChEBI" id="CHEBI:29105"/>
    </cofactor>
</comment>
<keyword evidence="7 12" id="KW-0378">Hydrolase</keyword>
<evidence type="ECO:0000256" key="11">
    <source>
        <dbReference type="ARBA" id="ARBA00049558"/>
    </source>
</evidence>
<evidence type="ECO:0000256" key="10">
    <source>
        <dbReference type="ARBA" id="ARBA00049252"/>
    </source>
</evidence>
<gene>
    <name evidence="14" type="ORF">VLY81_08570</name>
</gene>
<evidence type="ECO:0000256" key="9">
    <source>
        <dbReference type="ARBA" id="ARBA00032005"/>
    </source>
</evidence>
<keyword evidence="8 12" id="KW-0862">Zinc</keyword>
<keyword evidence="6 12" id="KW-0479">Metal-binding</keyword>
<dbReference type="EMBL" id="CP141614">
    <property type="protein sequence ID" value="WRP15947.1"/>
    <property type="molecule type" value="Genomic_DNA"/>
</dbReference>
<dbReference type="InterPro" id="IPR006262">
    <property type="entry name" value="Cyt_deam_tetra"/>
</dbReference>
<dbReference type="InterPro" id="IPR016192">
    <property type="entry name" value="APOBEC/CMP_deaminase_Zn-bd"/>
</dbReference>
<reference evidence="15" key="1">
    <citation type="submission" date="2023-12" db="EMBL/GenBank/DDBJ databases">
        <title>Novel isolates from deep terrestrial aquifers shed light on the physiology and ecology of the class Limnochordia.</title>
        <authorList>
            <person name="Karnachuk O.V."/>
            <person name="Lukina A.P."/>
            <person name="Avakyan M.R."/>
            <person name="Kadnikov V."/>
            <person name="Begmatov S."/>
            <person name="Beletsky A.V."/>
            <person name="Mardanov A.V."/>
            <person name="Ravin N.V."/>
        </authorList>
    </citation>
    <scope>NUCLEOTIDE SEQUENCE [LARGE SCALE GENOMIC DNA]</scope>
    <source>
        <strain evidence="15">LN</strain>
    </source>
</reference>